<evidence type="ECO:0008006" key="5">
    <source>
        <dbReference type="Google" id="ProtNLM"/>
    </source>
</evidence>
<reference evidence="3 4" key="1">
    <citation type="journal article" date="2014" name="Antonie Van Leeuwenhoek">
        <title>Hyphomonas beringensis sp. nov. and Hyphomonas chukchiensis sp. nov., isolated from surface seawater of the Bering Sea and Chukchi Sea.</title>
        <authorList>
            <person name="Li C."/>
            <person name="Lai Q."/>
            <person name="Li G."/>
            <person name="Dong C."/>
            <person name="Wang J."/>
            <person name="Liao Y."/>
            <person name="Shao Z."/>
        </authorList>
    </citation>
    <scope>NUCLEOTIDE SEQUENCE [LARGE SCALE GENOMIC DNA]</scope>
    <source>
        <strain evidence="3 4">25B14_1</strain>
    </source>
</reference>
<dbReference type="STRING" id="1280946.HY29_10620"/>
<evidence type="ECO:0000256" key="2">
    <source>
        <dbReference type="PROSITE-ProRule" id="PRU01282"/>
    </source>
</evidence>
<evidence type="ECO:0000313" key="4">
    <source>
        <dbReference type="Proteomes" id="UP000027037"/>
    </source>
</evidence>
<gene>
    <name evidence="3" type="ORF">HY29_10620</name>
</gene>
<dbReference type="AlphaFoldDB" id="A0A062UGV6"/>
<dbReference type="InterPro" id="IPR036249">
    <property type="entry name" value="Thioredoxin-like_sf"/>
</dbReference>
<keyword evidence="4" id="KW-1185">Reference proteome</keyword>
<evidence type="ECO:0000313" key="3">
    <source>
        <dbReference type="EMBL" id="KCZ55809.1"/>
    </source>
</evidence>
<organism evidence="3 4">
    <name type="scientific">Hyphomonas beringensis</name>
    <dbReference type="NCBI Taxonomy" id="1280946"/>
    <lineage>
        <taxon>Bacteria</taxon>
        <taxon>Pseudomonadati</taxon>
        <taxon>Pseudomonadota</taxon>
        <taxon>Alphaproteobacteria</taxon>
        <taxon>Hyphomonadales</taxon>
        <taxon>Hyphomonadaceae</taxon>
        <taxon>Hyphomonas</taxon>
    </lineage>
</organism>
<protein>
    <recommendedName>
        <fullName evidence="5">Arsenate reductase</fullName>
    </recommendedName>
</protein>
<sequence length="117" mass="12665">MDMTYILLHHSGCSTSRKGLALLEENGVEPEIRKYMNASEALSVDELKDIAKKMGASSPRAFLRDKNAADVGIDDATSDEAIFVAMAANPKIIQRPIGIVGKKAVLGRPIEDLLKLV</sequence>
<dbReference type="InterPro" id="IPR006660">
    <property type="entry name" value="Arsenate_reductase-like"/>
</dbReference>
<evidence type="ECO:0000256" key="1">
    <source>
        <dbReference type="ARBA" id="ARBA00007198"/>
    </source>
</evidence>
<name>A0A062UGV6_9PROT</name>
<dbReference type="PATRIC" id="fig|1280946.3.peg.919"/>
<comment type="similarity">
    <text evidence="1 2">Belongs to the ArsC family.</text>
</comment>
<dbReference type="PROSITE" id="PS51353">
    <property type="entry name" value="ARSC"/>
    <property type="match status" value="1"/>
</dbReference>
<dbReference type="Pfam" id="PF03960">
    <property type="entry name" value="ArsC"/>
    <property type="match status" value="1"/>
</dbReference>
<dbReference type="Gene3D" id="3.40.30.10">
    <property type="entry name" value="Glutaredoxin"/>
    <property type="match status" value="1"/>
</dbReference>
<dbReference type="eggNOG" id="COG1393">
    <property type="taxonomic scope" value="Bacteria"/>
</dbReference>
<dbReference type="Proteomes" id="UP000027037">
    <property type="component" value="Unassembled WGS sequence"/>
</dbReference>
<proteinExistence type="inferred from homology"/>
<comment type="caution">
    <text evidence="3">The sequence shown here is derived from an EMBL/GenBank/DDBJ whole genome shotgun (WGS) entry which is preliminary data.</text>
</comment>
<dbReference type="SUPFAM" id="SSF52833">
    <property type="entry name" value="Thioredoxin-like"/>
    <property type="match status" value="1"/>
</dbReference>
<accession>A0A062UGV6</accession>
<dbReference type="PANTHER" id="PTHR30041">
    <property type="entry name" value="ARSENATE REDUCTASE"/>
    <property type="match status" value="1"/>
</dbReference>
<dbReference type="PANTHER" id="PTHR30041:SF4">
    <property type="entry name" value="ARSENATE REDUCTASE"/>
    <property type="match status" value="1"/>
</dbReference>
<dbReference type="EMBL" id="AWFF01000027">
    <property type="protein sequence ID" value="KCZ55809.1"/>
    <property type="molecule type" value="Genomic_DNA"/>
</dbReference>